<dbReference type="InterPro" id="IPR039763">
    <property type="entry name" value="ARMT1"/>
</dbReference>
<evidence type="ECO:0000313" key="9">
    <source>
        <dbReference type="EMBL" id="GBF90174.1"/>
    </source>
</evidence>
<dbReference type="EMBL" id="BDRX01000015">
    <property type="protein sequence ID" value="GBF90174.1"/>
    <property type="molecule type" value="Genomic_DNA"/>
</dbReference>
<comment type="catalytic activity">
    <reaction evidence="1 7">
        <text>beta-D-fructose 1-phosphate + H2O = D-fructose + phosphate</text>
        <dbReference type="Rhea" id="RHEA:35603"/>
        <dbReference type="ChEBI" id="CHEBI:15377"/>
        <dbReference type="ChEBI" id="CHEBI:37721"/>
        <dbReference type="ChEBI" id="CHEBI:43474"/>
        <dbReference type="ChEBI" id="CHEBI:138881"/>
    </reaction>
</comment>
<evidence type="ECO:0000256" key="1">
    <source>
        <dbReference type="ARBA" id="ARBA00001326"/>
    </source>
</evidence>
<dbReference type="Gene3D" id="1.20.930.60">
    <property type="match status" value="1"/>
</dbReference>
<accession>A0A2V0NRA6</accession>
<dbReference type="InterPro" id="IPR036075">
    <property type="entry name" value="ARMT-1-like_metal-bd_sf"/>
</dbReference>
<evidence type="ECO:0000256" key="6">
    <source>
        <dbReference type="ARBA" id="ARBA00048809"/>
    </source>
</evidence>
<comment type="similarity">
    <text evidence="2 7">Belongs to the damage-control phosphatase family. Sugar phosphate phosphatase III subfamily.</text>
</comment>
<evidence type="ECO:0000256" key="3">
    <source>
        <dbReference type="ARBA" id="ARBA00022723"/>
    </source>
</evidence>
<evidence type="ECO:0000259" key="8">
    <source>
        <dbReference type="Pfam" id="PF01937"/>
    </source>
</evidence>
<dbReference type="STRING" id="307507.A0A2V0NRA6"/>
<dbReference type="GO" id="GO:0097023">
    <property type="term" value="F:fructose 6-phosphate aldolase activity"/>
    <property type="evidence" value="ECO:0007669"/>
    <property type="project" value="RHEA"/>
</dbReference>
<dbReference type="AlphaFoldDB" id="A0A2V0NRA6"/>
<dbReference type="Proteomes" id="UP000247498">
    <property type="component" value="Unassembled WGS sequence"/>
</dbReference>
<dbReference type="GO" id="GO:0103026">
    <property type="term" value="F:fructose-1-phosphatase activity"/>
    <property type="evidence" value="ECO:0007669"/>
    <property type="project" value="RHEA"/>
</dbReference>
<dbReference type="InParanoid" id="A0A2V0NRA6"/>
<dbReference type="PANTHER" id="PTHR12260:SF6">
    <property type="entry name" value="DAMAGE-CONTROL PHOSPHATASE ARMT1"/>
    <property type="match status" value="1"/>
</dbReference>
<organism evidence="9 10">
    <name type="scientific">Raphidocelis subcapitata</name>
    <dbReference type="NCBI Taxonomy" id="307507"/>
    <lineage>
        <taxon>Eukaryota</taxon>
        <taxon>Viridiplantae</taxon>
        <taxon>Chlorophyta</taxon>
        <taxon>core chlorophytes</taxon>
        <taxon>Chlorophyceae</taxon>
        <taxon>CS clade</taxon>
        <taxon>Sphaeropleales</taxon>
        <taxon>Selenastraceae</taxon>
        <taxon>Raphidocelis</taxon>
    </lineage>
</organism>
<keyword evidence="3 7" id="KW-0479">Metal-binding</keyword>
<dbReference type="InterPro" id="IPR002791">
    <property type="entry name" value="ARMT1-like_metal-bd"/>
</dbReference>
<comment type="domain">
    <text evidence="7">Subfamily III proteins have a conserved RTxK motif about 40-50 residues from the C-terminus; the threonine may be replaced by serine or cysteine.</text>
</comment>
<protein>
    <recommendedName>
        <fullName evidence="7">Sugar phosphate phosphatase</fullName>
        <ecNumber evidence="7">3.1.3.-</ecNumber>
    </recommendedName>
</protein>
<dbReference type="PANTHER" id="PTHR12260">
    <property type="entry name" value="DAMAGE-CONTROL PHOSPHATASE ARMT1"/>
    <property type="match status" value="1"/>
</dbReference>
<comment type="cofactor">
    <cofactor evidence="7">
        <name>Mn(2+)</name>
        <dbReference type="ChEBI" id="CHEBI:29035"/>
    </cofactor>
    <cofactor evidence="7">
        <name>Ni(2+)</name>
        <dbReference type="ChEBI" id="CHEBI:49786"/>
    </cofactor>
</comment>
<proteinExistence type="inferred from homology"/>
<dbReference type="EC" id="3.1.3.-" evidence="7"/>
<evidence type="ECO:0000256" key="5">
    <source>
        <dbReference type="ARBA" id="ARBA00023211"/>
    </source>
</evidence>
<evidence type="ECO:0000256" key="7">
    <source>
        <dbReference type="RuleBase" id="RU367030"/>
    </source>
</evidence>
<sequence>MSAPSPAAAAAAAAPRGAAVPADAAALSALPFPPHPPLAGSERGSFAEGTIKKRLPAILDTVLADLAAFAAASPAAAEAAAAASEAVRAMQAEMPADGRVTPLAAPRGAPAHLREVVEWTNAGVAAWQRRGEKLGFSGGWLGLPWLVVECYLYARLATIVAAQPTLAAADYDPFAKSKLQALFKSGAAVGELAAAGEGLLKAEAAAAGDAGAAGKLLREVFMYALWGNKTDLSMLVDASKLDVNASVRGAAAGAGAAGNLLVDEADAAWAALQAAPAGGRIDIVLDNAGLELYTDLLLADCLIQSGLADTVVLHGKLLPWFVSDTTHRDLGAVISALGAAAPPEGMAVPAGQWDSARRLAARWGGHLKAGRWQYKDHVFWTTPFPFWWMEQAAPDLYSDLASSKLVIFKGDLNYRQLAYDCRWPLETPFPSALGPFRPAPLVTLRTLKADVMAGLAPGQGAALDAVDPDWQVNGRFGVVQFAPGGKKA</sequence>
<dbReference type="GO" id="GO:0006974">
    <property type="term" value="P:DNA damage response"/>
    <property type="evidence" value="ECO:0007669"/>
    <property type="project" value="TreeGrafter"/>
</dbReference>
<gene>
    <name evidence="9" type="ORF">Rsub_03307</name>
</gene>
<name>A0A2V0NRA6_9CHLO</name>
<keyword evidence="4 7" id="KW-0378">Hydrolase</keyword>
<evidence type="ECO:0000256" key="2">
    <source>
        <dbReference type="ARBA" id="ARBA00009519"/>
    </source>
</evidence>
<keyword evidence="10" id="KW-1185">Reference proteome</keyword>
<comment type="function">
    <text evidence="7">Metal-dependent phosphatase that shows phosphatase activity against several substrates, including fructose-1-phosphate and fructose-6-phosphate. Its preference for fructose-1-phosphate, a strong glycating agent that causes DNA damage rather than a canonical yeast metabolite, suggests a damage-control function in hexose phosphate metabolism.</text>
</comment>
<comment type="caution">
    <text evidence="9">The sequence shown here is derived from an EMBL/GenBank/DDBJ whole genome shotgun (WGS) entry which is preliminary data.</text>
</comment>
<dbReference type="Gene3D" id="3.40.50.10880">
    <property type="entry name" value="Uncharacterised protein PF01937, DUF89, domain 3"/>
    <property type="match status" value="1"/>
</dbReference>
<dbReference type="OrthoDB" id="541375at2759"/>
<dbReference type="SUPFAM" id="SSF111321">
    <property type="entry name" value="AF1104-like"/>
    <property type="match status" value="1"/>
</dbReference>
<evidence type="ECO:0000313" key="10">
    <source>
        <dbReference type="Proteomes" id="UP000247498"/>
    </source>
</evidence>
<dbReference type="Pfam" id="PF01937">
    <property type="entry name" value="ARMT1-like_dom"/>
    <property type="match status" value="1"/>
</dbReference>
<evidence type="ECO:0000256" key="4">
    <source>
        <dbReference type="ARBA" id="ARBA00022801"/>
    </source>
</evidence>
<comment type="catalytic activity">
    <reaction evidence="6 7">
        <text>beta-D-fructose 6-phosphate = dihydroxyacetone + D-glyceraldehyde 3-phosphate</text>
        <dbReference type="Rhea" id="RHEA:28002"/>
        <dbReference type="ChEBI" id="CHEBI:16016"/>
        <dbReference type="ChEBI" id="CHEBI:57634"/>
        <dbReference type="ChEBI" id="CHEBI:59776"/>
    </reaction>
</comment>
<dbReference type="GO" id="GO:0005634">
    <property type="term" value="C:nucleus"/>
    <property type="evidence" value="ECO:0007669"/>
    <property type="project" value="TreeGrafter"/>
</dbReference>
<feature type="domain" description="Damage-control phosphatase ARMT1-like metal-binding" evidence="8">
    <location>
        <begin position="50"/>
        <end position="462"/>
    </location>
</feature>
<dbReference type="GO" id="GO:0046872">
    <property type="term" value="F:metal ion binding"/>
    <property type="evidence" value="ECO:0007669"/>
    <property type="project" value="UniProtKB-UniRule"/>
</dbReference>
<reference evidence="9 10" key="1">
    <citation type="journal article" date="2018" name="Sci. Rep.">
        <title>Raphidocelis subcapitata (=Pseudokirchneriella subcapitata) provides an insight into genome evolution and environmental adaptations in the Sphaeropleales.</title>
        <authorList>
            <person name="Suzuki S."/>
            <person name="Yamaguchi H."/>
            <person name="Nakajima N."/>
            <person name="Kawachi M."/>
        </authorList>
    </citation>
    <scope>NUCLEOTIDE SEQUENCE [LARGE SCALE GENOMIC DNA]</scope>
    <source>
        <strain evidence="9 10">NIES-35</strain>
    </source>
</reference>
<keyword evidence="5 7" id="KW-0464">Manganese</keyword>